<comment type="caution">
    <text evidence="1">The sequence shown here is derived from an EMBL/GenBank/DDBJ whole genome shotgun (WGS) entry which is preliminary data.</text>
</comment>
<dbReference type="Proteomes" id="UP000290172">
    <property type="component" value="Unassembled WGS sequence"/>
</dbReference>
<gene>
    <name evidence="1" type="ORF">CRV08_03730</name>
</gene>
<name>A0A4Q0YFW7_9BACT</name>
<dbReference type="EMBL" id="PDKJ01000003">
    <property type="protein sequence ID" value="RXJ69133.1"/>
    <property type="molecule type" value="Genomic_DNA"/>
</dbReference>
<organism evidence="1 2">
    <name type="scientific">Halarcobacter ebronensis</name>
    <dbReference type="NCBI Taxonomy" id="1462615"/>
    <lineage>
        <taxon>Bacteria</taxon>
        <taxon>Pseudomonadati</taxon>
        <taxon>Campylobacterota</taxon>
        <taxon>Epsilonproteobacteria</taxon>
        <taxon>Campylobacterales</taxon>
        <taxon>Arcobacteraceae</taxon>
        <taxon>Halarcobacter</taxon>
    </lineage>
</organism>
<sequence length="74" mass="8578">MIKTLLLITILLNILCAKEIKTEVQKQDLFLKKIEKNSLVLKKDIKEKEYCLLELKNSCLSEKSLDKKSIKDGK</sequence>
<evidence type="ECO:0000313" key="2">
    <source>
        <dbReference type="Proteomes" id="UP000290172"/>
    </source>
</evidence>
<reference evidence="1 2" key="1">
    <citation type="submission" date="2017-10" db="EMBL/GenBank/DDBJ databases">
        <title>Genomics of the genus Arcobacter.</title>
        <authorList>
            <person name="Perez-Cataluna A."/>
            <person name="Figueras M.J."/>
        </authorList>
    </citation>
    <scope>NUCLEOTIDE SEQUENCE [LARGE SCALE GENOMIC DNA]</scope>
    <source>
        <strain evidence="1 2">CECT 8993</strain>
    </source>
</reference>
<accession>A0A4Q0YFW7</accession>
<dbReference type="RefSeq" id="WP_128979224.1">
    <property type="nucleotide sequence ID" value="NZ_PDKJ01000003.1"/>
</dbReference>
<dbReference type="AlphaFoldDB" id="A0A4Q0YFW7"/>
<evidence type="ECO:0000313" key="1">
    <source>
        <dbReference type="EMBL" id="RXJ69133.1"/>
    </source>
</evidence>
<protein>
    <submittedName>
        <fullName evidence="1">Uncharacterized protein</fullName>
    </submittedName>
</protein>
<proteinExistence type="predicted"/>